<evidence type="ECO:0000256" key="5">
    <source>
        <dbReference type="ARBA" id="ARBA00022771"/>
    </source>
</evidence>
<keyword evidence="7" id="KW-0862">Zinc</keyword>
<dbReference type="InterPro" id="IPR013083">
    <property type="entry name" value="Znf_RING/FYVE/PHD"/>
</dbReference>
<dbReference type="PANTHER" id="PTHR46463:SF16">
    <property type="entry name" value="E3 UBIQUITIN-PROTEIN LIGASE RHF1A"/>
    <property type="match status" value="1"/>
</dbReference>
<evidence type="ECO:0000256" key="6">
    <source>
        <dbReference type="ARBA" id="ARBA00022786"/>
    </source>
</evidence>
<accession>A0AAU9ML08</accession>
<proteinExistence type="predicted"/>
<dbReference type="Proteomes" id="UP001157418">
    <property type="component" value="Unassembled WGS sequence"/>
</dbReference>
<keyword evidence="4" id="KW-0479">Metal-binding</keyword>
<feature type="domain" description="RING-type" evidence="10">
    <location>
        <begin position="74"/>
        <end position="115"/>
    </location>
</feature>
<evidence type="ECO:0000256" key="2">
    <source>
        <dbReference type="ARBA" id="ARBA00012483"/>
    </source>
</evidence>
<dbReference type="GO" id="GO:0008270">
    <property type="term" value="F:zinc ion binding"/>
    <property type="evidence" value="ECO:0007669"/>
    <property type="project" value="UniProtKB-KW"/>
</dbReference>
<keyword evidence="5 8" id="KW-0863">Zinc-finger</keyword>
<gene>
    <name evidence="11" type="ORF">LVIROSA_LOCUS14017</name>
</gene>
<dbReference type="GO" id="GO:0061630">
    <property type="term" value="F:ubiquitin protein ligase activity"/>
    <property type="evidence" value="ECO:0007669"/>
    <property type="project" value="UniProtKB-EC"/>
</dbReference>
<evidence type="ECO:0000256" key="8">
    <source>
        <dbReference type="PROSITE-ProRule" id="PRU00175"/>
    </source>
</evidence>
<evidence type="ECO:0000256" key="9">
    <source>
        <dbReference type="SAM" id="MobiDB-lite"/>
    </source>
</evidence>
<evidence type="ECO:0000256" key="7">
    <source>
        <dbReference type="ARBA" id="ARBA00022833"/>
    </source>
</evidence>
<evidence type="ECO:0000256" key="4">
    <source>
        <dbReference type="ARBA" id="ARBA00022723"/>
    </source>
</evidence>
<dbReference type="Pfam" id="PF13639">
    <property type="entry name" value="zf-RING_2"/>
    <property type="match status" value="1"/>
</dbReference>
<dbReference type="SMART" id="SM00184">
    <property type="entry name" value="RING"/>
    <property type="match status" value="1"/>
</dbReference>
<reference evidence="11 12" key="1">
    <citation type="submission" date="2022-01" db="EMBL/GenBank/DDBJ databases">
        <authorList>
            <person name="Xiong W."/>
            <person name="Schranz E."/>
        </authorList>
    </citation>
    <scope>NUCLEOTIDE SEQUENCE [LARGE SCALE GENOMIC DNA]</scope>
</reference>
<protein>
    <recommendedName>
        <fullName evidence="2">RING-type E3 ubiquitin transferase</fullName>
        <ecNumber evidence="2">2.3.2.27</ecNumber>
    </recommendedName>
</protein>
<dbReference type="AlphaFoldDB" id="A0AAU9ML08"/>
<dbReference type="InterPro" id="IPR001841">
    <property type="entry name" value="Znf_RING"/>
</dbReference>
<comment type="caution">
    <text evidence="11">The sequence shown here is derived from an EMBL/GenBank/DDBJ whole genome shotgun (WGS) entry which is preliminary data.</text>
</comment>
<sequence>MACQTQRPIDHRHICTHTVHQVTKHRFLLFKSSVSLCLYRNMDSLPPLSSMASRPIMPQVGVAADDRTSEEDVCSICLDAFDSQDNPPTITTCKHAFHLQCILEWSQRSKECPICWQLIVLKDPTSQELLSMIEDERSMRSILTVRHIYEDPEVDHEVEYNDTHFEEETMRSFGSRRHKQRLSGVGPSVPRADSSIAQEVYTPLEEFHSLGYASSQDNRDSHTNPRVVESESPNGRAIAADMHAFSESVKSKFSAASARYKESFSKSTKGLKEKLLAKNSPVKELSRGVQREMSAGIAKIFERLDPTSKKASPSSNPITFKGKNSQDNDPCRSVQNVI</sequence>
<dbReference type="EC" id="2.3.2.27" evidence="2"/>
<evidence type="ECO:0000256" key="1">
    <source>
        <dbReference type="ARBA" id="ARBA00000900"/>
    </source>
</evidence>
<keyword evidence="12" id="KW-1185">Reference proteome</keyword>
<feature type="region of interest" description="Disordered" evidence="9">
    <location>
        <begin position="213"/>
        <end position="233"/>
    </location>
</feature>
<evidence type="ECO:0000256" key="3">
    <source>
        <dbReference type="ARBA" id="ARBA00022679"/>
    </source>
</evidence>
<keyword evidence="6" id="KW-0833">Ubl conjugation pathway</keyword>
<feature type="compositionally biased region" description="Polar residues" evidence="9">
    <location>
        <begin position="309"/>
        <end position="323"/>
    </location>
</feature>
<evidence type="ECO:0000313" key="11">
    <source>
        <dbReference type="EMBL" id="CAH1426965.1"/>
    </source>
</evidence>
<dbReference type="SUPFAM" id="SSF57850">
    <property type="entry name" value="RING/U-box"/>
    <property type="match status" value="1"/>
</dbReference>
<keyword evidence="3" id="KW-0808">Transferase</keyword>
<comment type="catalytic activity">
    <reaction evidence="1">
        <text>S-ubiquitinyl-[E2 ubiquitin-conjugating enzyme]-L-cysteine + [acceptor protein]-L-lysine = [E2 ubiquitin-conjugating enzyme]-L-cysteine + N(6)-ubiquitinyl-[acceptor protein]-L-lysine.</text>
        <dbReference type="EC" id="2.3.2.27"/>
    </reaction>
</comment>
<dbReference type="PROSITE" id="PS50089">
    <property type="entry name" value="ZF_RING_2"/>
    <property type="match status" value="1"/>
</dbReference>
<dbReference type="Gene3D" id="3.30.40.10">
    <property type="entry name" value="Zinc/RING finger domain, C3HC4 (zinc finger)"/>
    <property type="match status" value="1"/>
</dbReference>
<dbReference type="PANTHER" id="PTHR46463">
    <property type="entry name" value="ZINC FINGER, RING/FYVE/PHD-TYPE"/>
    <property type="match status" value="1"/>
</dbReference>
<evidence type="ECO:0000313" key="12">
    <source>
        <dbReference type="Proteomes" id="UP001157418"/>
    </source>
</evidence>
<feature type="region of interest" description="Disordered" evidence="9">
    <location>
        <begin position="304"/>
        <end position="338"/>
    </location>
</feature>
<feature type="region of interest" description="Disordered" evidence="9">
    <location>
        <begin position="171"/>
        <end position="191"/>
    </location>
</feature>
<dbReference type="EMBL" id="CAKMRJ010002223">
    <property type="protein sequence ID" value="CAH1426965.1"/>
    <property type="molecule type" value="Genomic_DNA"/>
</dbReference>
<evidence type="ECO:0000259" key="10">
    <source>
        <dbReference type="PROSITE" id="PS50089"/>
    </source>
</evidence>
<name>A0AAU9ML08_9ASTR</name>
<organism evidence="11 12">
    <name type="scientific">Lactuca virosa</name>
    <dbReference type="NCBI Taxonomy" id="75947"/>
    <lineage>
        <taxon>Eukaryota</taxon>
        <taxon>Viridiplantae</taxon>
        <taxon>Streptophyta</taxon>
        <taxon>Embryophyta</taxon>
        <taxon>Tracheophyta</taxon>
        <taxon>Spermatophyta</taxon>
        <taxon>Magnoliopsida</taxon>
        <taxon>eudicotyledons</taxon>
        <taxon>Gunneridae</taxon>
        <taxon>Pentapetalae</taxon>
        <taxon>asterids</taxon>
        <taxon>campanulids</taxon>
        <taxon>Asterales</taxon>
        <taxon>Asteraceae</taxon>
        <taxon>Cichorioideae</taxon>
        <taxon>Cichorieae</taxon>
        <taxon>Lactucinae</taxon>
        <taxon>Lactuca</taxon>
    </lineage>
</organism>